<keyword evidence="1" id="KW-0472">Membrane</keyword>
<feature type="transmembrane region" description="Helical" evidence="1">
    <location>
        <begin position="64"/>
        <end position="85"/>
    </location>
</feature>
<evidence type="ECO:0000256" key="1">
    <source>
        <dbReference type="SAM" id="Phobius"/>
    </source>
</evidence>
<feature type="transmembrane region" description="Helical" evidence="1">
    <location>
        <begin position="129"/>
        <end position="150"/>
    </location>
</feature>
<name>E7DPW4_9NOSO</name>
<reference evidence="2" key="1">
    <citation type="journal article" date="2011" name="Acta Physiol. Plant.">
        <title>An investigation on the genetic background of Nostoc flagelliforme by similarity analysis of its partial genomic DNA and phylogenetic comparison of deduced related species.</title>
        <authorList>
            <person name="Gao X."/>
            <person name="Liu K."/>
            <person name="Qiu B.S."/>
        </authorList>
    </citation>
    <scope>NUCLEOTIDE SEQUENCE</scope>
    <source>
        <strain evidence="2">Sunitezuoqi</strain>
    </source>
</reference>
<accession>E7DPW4</accession>
<proteinExistence type="predicted"/>
<keyword evidence="1" id="KW-1133">Transmembrane helix</keyword>
<evidence type="ECO:0008006" key="3">
    <source>
        <dbReference type="Google" id="ProtNLM"/>
    </source>
</evidence>
<dbReference type="EMBL" id="HQ291122">
    <property type="protein sequence ID" value="ADO19122.1"/>
    <property type="molecule type" value="Genomic_DNA"/>
</dbReference>
<keyword evidence="1" id="KW-0812">Transmembrane</keyword>
<organism evidence="2">
    <name type="scientific">Nostoc flagelliforme str. Sunitezuoqi</name>
    <dbReference type="NCBI Taxonomy" id="676037"/>
    <lineage>
        <taxon>Bacteria</taxon>
        <taxon>Bacillati</taxon>
        <taxon>Cyanobacteriota</taxon>
        <taxon>Cyanophyceae</taxon>
        <taxon>Nostocales</taxon>
        <taxon>Nostocaceae</taxon>
        <taxon>Nostoc</taxon>
    </lineage>
</organism>
<sequence>MLGAAADWLAAAGVKAWAAGDAYPWLNTLHLLGLVMLVGAIGVVDLRVAGAWRALPAAALSRALTPVAIAGLAIAAATGVCLFAADGSTLAASDVFRLKLALLAAALANALLFRWLWGDAIDAPPVGARMTAVGSLALWLAVGLCGRMIAYQ</sequence>
<dbReference type="AlphaFoldDB" id="E7DPW4"/>
<protein>
    <recommendedName>
        <fullName evidence="3">DUF2214 domain-containing protein</fullName>
    </recommendedName>
</protein>
<gene>
    <name evidence="2" type="ORF">Nfla_5001</name>
</gene>
<feature type="transmembrane region" description="Helical" evidence="1">
    <location>
        <begin position="28"/>
        <end position="52"/>
    </location>
</feature>
<evidence type="ECO:0000313" key="2">
    <source>
        <dbReference type="EMBL" id="ADO19122.1"/>
    </source>
</evidence>
<feature type="transmembrane region" description="Helical" evidence="1">
    <location>
        <begin position="97"/>
        <end position="117"/>
    </location>
</feature>